<organism evidence="1 2">
    <name type="scientific">Capsaspora owczarzaki (strain ATCC 30864)</name>
    <dbReference type="NCBI Taxonomy" id="595528"/>
    <lineage>
        <taxon>Eukaryota</taxon>
        <taxon>Filasterea</taxon>
        <taxon>Capsaspora</taxon>
    </lineage>
</organism>
<reference evidence="2" key="1">
    <citation type="submission" date="2011-02" db="EMBL/GenBank/DDBJ databases">
        <title>The Genome Sequence of Capsaspora owczarzaki ATCC 30864.</title>
        <authorList>
            <person name="Russ C."/>
            <person name="Cuomo C."/>
            <person name="Burger G."/>
            <person name="Gray M.W."/>
            <person name="Holland P.W.H."/>
            <person name="King N."/>
            <person name="Lang F.B.F."/>
            <person name="Roger A.J."/>
            <person name="Ruiz-Trillo I."/>
            <person name="Young S.K."/>
            <person name="Zeng Q."/>
            <person name="Gargeya S."/>
            <person name="Alvarado L."/>
            <person name="Berlin A."/>
            <person name="Chapman S.B."/>
            <person name="Chen Z."/>
            <person name="Freedman E."/>
            <person name="Gellesch M."/>
            <person name="Goldberg J."/>
            <person name="Griggs A."/>
            <person name="Gujja S."/>
            <person name="Heilman E."/>
            <person name="Heiman D."/>
            <person name="Howarth C."/>
            <person name="Mehta T."/>
            <person name="Neiman D."/>
            <person name="Pearson M."/>
            <person name="Roberts A."/>
            <person name="Saif S."/>
            <person name="Shea T."/>
            <person name="Shenoy N."/>
            <person name="Sisk P."/>
            <person name="Stolte C."/>
            <person name="Sykes S."/>
            <person name="White J."/>
            <person name="Yandava C."/>
            <person name="Haas B."/>
            <person name="Nusbaum C."/>
            <person name="Birren B."/>
        </authorList>
    </citation>
    <scope>NUCLEOTIDE SEQUENCE</scope>
    <source>
        <strain evidence="2">ATCC 30864</strain>
    </source>
</reference>
<dbReference type="Proteomes" id="UP000008743">
    <property type="component" value="Unassembled WGS sequence"/>
</dbReference>
<protein>
    <submittedName>
        <fullName evidence="1">Uncharacterized protein</fullName>
    </submittedName>
</protein>
<keyword evidence="2" id="KW-1185">Reference proteome</keyword>
<gene>
    <name evidence="1" type="ORF">CAOG_007349</name>
</gene>
<name>A0A0D2UR75_CAPO3</name>
<dbReference type="InParanoid" id="A0A0D2UR75"/>
<evidence type="ECO:0000313" key="2">
    <source>
        <dbReference type="Proteomes" id="UP000008743"/>
    </source>
</evidence>
<dbReference type="EMBL" id="KE346374">
    <property type="protein sequence ID" value="KJE97501.1"/>
    <property type="molecule type" value="Genomic_DNA"/>
</dbReference>
<sequence>MNHCSLIQSRCRRSQCSCVVPCMKRSVLCLDGRSIAQSWHHHRRHPVPSSASTPYALLVWCKYWLFFLRSGIISGPAVREIKVGQTHHILSDLFRRQQFLLQLNVGLPNPSLVVHDSLRKKLRVLAWELLPFSCSLLLLLLQSLS</sequence>
<dbReference type="AlphaFoldDB" id="A0A0D2UR75"/>
<accession>A0A0D2UR75</accession>
<evidence type="ECO:0000313" key="1">
    <source>
        <dbReference type="EMBL" id="KJE97501.1"/>
    </source>
</evidence>
<proteinExistence type="predicted"/>